<dbReference type="EMBL" id="CP043641">
    <property type="protein sequence ID" value="QNE36772.1"/>
    <property type="molecule type" value="Genomic_DNA"/>
</dbReference>
<dbReference type="InterPro" id="IPR000515">
    <property type="entry name" value="MetI-like"/>
</dbReference>
<dbReference type="PANTHER" id="PTHR43163:SF6">
    <property type="entry name" value="DIPEPTIDE TRANSPORT SYSTEM PERMEASE PROTEIN DPPB-RELATED"/>
    <property type="match status" value="1"/>
</dbReference>
<keyword evidence="5 7" id="KW-1133">Transmembrane helix</keyword>
<evidence type="ECO:0000259" key="8">
    <source>
        <dbReference type="PROSITE" id="PS50928"/>
    </source>
</evidence>
<evidence type="ECO:0000256" key="7">
    <source>
        <dbReference type="RuleBase" id="RU363032"/>
    </source>
</evidence>
<dbReference type="InterPro" id="IPR035906">
    <property type="entry name" value="MetI-like_sf"/>
</dbReference>
<sequence length="347" mass="37687">MSWYRSNRWWVLRLARLPLDIFVFATIAFFLVRLLPGDPVSVALSSRSGTVSAASAAAVRTQMGLDGTVWDQLVRFWGGLLHGDLGHSLVTGAPVLDEVFSRLPSTIELILLGLIGSLLLCLALGFLYLRFSNRALRGAIRTYASFATTVPVFVVAIFLIVIFYVVLDWLPAPLGRVSSGVLPVVTGFPLLDEALTGNWGMLGETTVQYIMPVAAMVLTYTPNLLTQFIGGLDRELVQPTTRFQVAAGVPRRWIFFSVFRRSLSSVVVVFGLFFGSLIGGAVTIESLFGFGGIGALGVRSVQAVDFTALQGFLVVVVAVCLIAMLAVDLVNMWLDPRRRPGIESEAN</sequence>
<evidence type="ECO:0000313" key="9">
    <source>
        <dbReference type="EMBL" id="QNE36772.1"/>
    </source>
</evidence>
<dbReference type="GO" id="GO:0005886">
    <property type="term" value="C:plasma membrane"/>
    <property type="evidence" value="ECO:0007669"/>
    <property type="project" value="UniProtKB-SubCell"/>
</dbReference>
<gene>
    <name evidence="9" type="ORF">F1C12_17715</name>
</gene>
<protein>
    <submittedName>
        <fullName evidence="9">ABC transporter permease</fullName>
    </submittedName>
</protein>
<proteinExistence type="inferred from homology"/>
<dbReference type="KEGG" id="lse:F1C12_17715"/>
<feature type="transmembrane region" description="Helical" evidence="7">
    <location>
        <begin position="209"/>
        <end position="232"/>
    </location>
</feature>
<name>A0A7G6YE57_9MICO</name>
<dbReference type="PROSITE" id="PS50928">
    <property type="entry name" value="ABC_TM1"/>
    <property type="match status" value="1"/>
</dbReference>
<dbReference type="GO" id="GO:0055085">
    <property type="term" value="P:transmembrane transport"/>
    <property type="evidence" value="ECO:0007669"/>
    <property type="project" value="InterPro"/>
</dbReference>
<dbReference type="Pfam" id="PF00528">
    <property type="entry name" value="BPD_transp_1"/>
    <property type="match status" value="1"/>
</dbReference>
<dbReference type="SUPFAM" id="SSF161098">
    <property type="entry name" value="MetI-like"/>
    <property type="match status" value="1"/>
</dbReference>
<keyword evidence="4 7" id="KW-0812">Transmembrane</keyword>
<dbReference type="PANTHER" id="PTHR43163">
    <property type="entry name" value="DIPEPTIDE TRANSPORT SYSTEM PERMEASE PROTEIN DPPB-RELATED"/>
    <property type="match status" value="1"/>
</dbReference>
<evidence type="ECO:0000256" key="6">
    <source>
        <dbReference type="ARBA" id="ARBA00023136"/>
    </source>
</evidence>
<evidence type="ECO:0000256" key="3">
    <source>
        <dbReference type="ARBA" id="ARBA00022475"/>
    </source>
</evidence>
<comment type="similarity">
    <text evidence="7">Belongs to the binding-protein-dependent transport system permease family.</text>
</comment>
<evidence type="ECO:0000313" key="10">
    <source>
        <dbReference type="Proteomes" id="UP000515511"/>
    </source>
</evidence>
<organism evidence="9 10">
    <name type="scientific">Leifsonia shinshuensis</name>
    <dbReference type="NCBI Taxonomy" id="150026"/>
    <lineage>
        <taxon>Bacteria</taxon>
        <taxon>Bacillati</taxon>
        <taxon>Actinomycetota</taxon>
        <taxon>Actinomycetes</taxon>
        <taxon>Micrococcales</taxon>
        <taxon>Microbacteriaceae</taxon>
        <taxon>Leifsonia</taxon>
    </lineage>
</organism>
<evidence type="ECO:0000256" key="1">
    <source>
        <dbReference type="ARBA" id="ARBA00004651"/>
    </source>
</evidence>
<dbReference type="AlphaFoldDB" id="A0A7G6YE57"/>
<comment type="subcellular location">
    <subcellularLocation>
        <location evidence="1 7">Cell membrane</location>
        <topology evidence="1 7">Multi-pass membrane protein</topology>
    </subcellularLocation>
</comment>
<evidence type="ECO:0000256" key="5">
    <source>
        <dbReference type="ARBA" id="ARBA00022989"/>
    </source>
</evidence>
<feature type="domain" description="ABC transmembrane type-1" evidence="8">
    <location>
        <begin position="103"/>
        <end position="331"/>
    </location>
</feature>
<feature type="transmembrane region" description="Helical" evidence="7">
    <location>
        <begin position="266"/>
        <end position="288"/>
    </location>
</feature>
<feature type="transmembrane region" description="Helical" evidence="7">
    <location>
        <begin position="308"/>
        <end position="330"/>
    </location>
</feature>
<feature type="transmembrane region" description="Helical" evidence="7">
    <location>
        <begin position="143"/>
        <end position="167"/>
    </location>
</feature>
<feature type="transmembrane region" description="Helical" evidence="7">
    <location>
        <begin position="109"/>
        <end position="131"/>
    </location>
</feature>
<dbReference type="Gene3D" id="1.10.3720.10">
    <property type="entry name" value="MetI-like"/>
    <property type="match status" value="1"/>
</dbReference>
<reference evidence="10" key="1">
    <citation type="submission" date="2019-09" db="EMBL/GenBank/DDBJ databases">
        <title>Antimicrobial potential of Antarctic Bacteria.</title>
        <authorList>
            <person name="Benaud N."/>
            <person name="Edwards R.J."/>
            <person name="Ferrari B.C."/>
        </authorList>
    </citation>
    <scope>NUCLEOTIDE SEQUENCE [LARGE SCALE GENOMIC DNA]</scope>
    <source>
        <strain evidence="10">INR9</strain>
    </source>
</reference>
<keyword evidence="3" id="KW-1003">Cell membrane</keyword>
<evidence type="ECO:0000256" key="4">
    <source>
        <dbReference type="ARBA" id="ARBA00022692"/>
    </source>
</evidence>
<accession>A0A7G6YE57</accession>
<dbReference type="RefSeq" id="WP_185276212.1">
    <property type="nucleotide sequence ID" value="NZ_CP043641.1"/>
</dbReference>
<feature type="transmembrane region" description="Helical" evidence="7">
    <location>
        <begin position="12"/>
        <end position="32"/>
    </location>
</feature>
<dbReference type="Proteomes" id="UP000515511">
    <property type="component" value="Chromosome"/>
</dbReference>
<evidence type="ECO:0000256" key="2">
    <source>
        <dbReference type="ARBA" id="ARBA00022448"/>
    </source>
</evidence>
<keyword evidence="6 7" id="KW-0472">Membrane</keyword>
<keyword evidence="2 7" id="KW-0813">Transport</keyword>